<dbReference type="InterPro" id="IPR051540">
    <property type="entry name" value="S-2-haloacid_dehalogenase"/>
</dbReference>
<dbReference type="InterPro" id="IPR006439">
    <property type="entry name" value="HAD-SF_hydro_IA"/>
</dbReference>
<dbReference type="Proteomes" id="UP001185899">
    <property type="component" value="Unassembled WGS sequence"/>
</dbReference>
<reference evidence="2 3" key="1">
    <citation type="submission" date="2023-10" db="EMBL/GenBank/DDBJ databases">
        <title>Development of a sustainable strategy for remediation of hydrocarbon-contaminated territories based on the waste exchange concept.</title>
        <authorList>
            <person name="Krivoruchko A."/>
        </authorList>
    </citation>
    <scope>NUCLEOTIDE SEQUENCE [LARGE SCALE GENOMIC DNA]</scope>
    <source>
        <strain evidence="2 3">IEGM 1322</strain>
    </source>
</reference>
<name>A0ABU4B0K4_9NOCA</name>
<dbReference type="EMBL" id="JAWLKE010000006">
    <property type="protein sequence ID" value="MDV6232025.1"/>
    <property type="molecule type" value="Genomic_DNA"/>
</dbReference>
<dbReference type="InterPro" id="IPR023214">
    <property type="entry name" value="HAD_sf"/>
</dbReference>
<evidence type="ECO:0000313" key="2">
    <source>
        <dbReference type="EMBL" id="MDV6232025.1"/>
    </source>
</evidence>
<dbReference type="SFLD" id="SFLDG01129">
    <property type="entry name" value="C1.5:_HAD__Beta-PGM__Phosphata"/>
    <property type="match status" value="1"/>
</dbReference>
<accession>A0ABU4B0K4</accession>
<comment type="caution">
    <text evidence="2">The sequence shown here is derived from an EMBL/GenBank/DDBJ whole genome shotgun (WGS) entry which is preliminary data.</text>
</comment>
<dbReference type="SFLD" id="SFLDS00003">
    <property type="entry name" value="Haloacid_Dehalogenase"/>
    <property type="match status" value="1"/>
</dbReference>
<dbReference type="NCBIfam" id="TIGR01493">
    <property type="entry name" value="HAD-SF-IA-v2"/>
    <property type="match status" value="1"/>
</dbReference>
<gene>
    <name evidence="2" type="ORF">R3P95_15850</name>
</gene>
<dbReference type="Pfam" id="PF13419">
    <property type="entry name" value="HAD_2"/>
    <property type="match status" value="1"/>
</dbReference>
<evidence type="ECO:0000256" key="1">
    <source>
        <dbReference type="ARBA" id="ARBA00022801"/>
    </source>
</evidence>
<keyword evidence="3" id="KW-1185">Reference proteome</keyword>
<dbReference type="SUPFAM" id="SSF56784">
    <property type="entry name" value="HAD-like"/>
    <property type="match status" value="1"/>
</dbReference>
<dbReference type="Gene3D" id="1.10.150.750">
    <property type="match status" value="1"/>
</dbReference>
<organism evidence="2 3">
    <name type="scientific">Rhodococcus cercidiphylli</name>
    <dbReference type="NCBI Taxonomy" id="489916"/>
    <lineage>
        <taxon>Bacteria</taxon>
        <taxon>Bacillati</taxon>
        <taxon>Actinomycetota</taxon>
        <taxon>Actinomycetes</taxon>
        <taxon>Mycobacteriales</taxon>
        <taxon>Nocardiaceae</taxon>
        <taxon>Rhodococcus</taxon>
    </lineage>
</organism>
<dbReference type="Gene3D" id="3.40.50.1000">
    <property type="entry name" value="HAD superfamily/HAD-like"/>
    <property type="match status" value="1"/>
</dbReference>
<dbReference type="PANTHER" id="PTHR43316">
    <property type="entry name" value="HYDROLASE, HALOACID DELAHOGENASE-RELATED"/>
    <property type="match status" value="1"/>
</dbReference>
<evidence type="ECO:0000313" key="3">
    <source>
        <dbReference type="Proteomes" id="UP001185899"/>
    </source>
</evidence>
<proteinExistence type="predicted"/>
<dbReference type="InterPro" id="IPR036412">
    <property type="entry name" value="HAD-like_sf"/>
</dbReference>
<dbReference type="RefSeq" id="WP_317548799.1">
    <property type="nucleotide sequence ID" value="NZ_JAWLKE010000006.1"/>
</dbReference>
<dbReference type="GO" id="GO:0016787">
    <property type="term" value="F:hydrolase activity"/>
    <property type="evidence" value="ECO:0007669"/>
    <property type="project" value="UniProtKB-KW"/>
</dbReference>
<sequence>MNLADYDVLSFDCYGTLIDWETGILEVLRPWAQEAGSPLSDDELLAAYGINESQAQRDSPAALYPRILADAFVRTGDMLGIPVSTEWADRLGGSVPDWPAFEDSADALSSLGESYKLVILSNVHRDGFAGSNRRLGVQFDAIVTAEDVKAYKPADNHFDALDGVLETLGVPRSRLLHVAQSLFHDHVPAKRHGIPSVWIDRRHDRPGWGATPEPSGEHSVDMKFPSMAAFAAAAREARSDA</sequence>
<dbReference type="PANTHER" id="PTHR43316:SF9">
    <property type="entry name" value="ACID DEHALOGENASE, PUTATIVE (AFU_ORTHOLOGUE AFUA_6G14460)-RELATED"/>
    <property type="match status" value="1"/>
</dbReference>
<protein>
    <submittedName>
        <fullName evidence="2">HAD-IA family hydrolase</fullName>
    </submittedName>
</protein>
<dbReference type="InterPro" id="IPR041492">
    <property type="entry name" value="HAD_2"/>
</dbReference>
<keyword evidence="1 2" id="KW-0378">Hydrolase</keyword>